<accession>A0A345XS39</accession>
<evidence type="ECO:0000313" key="2">
    <source>
        <dbReference type="EMBL" id="AXK34455.1"/>
    </source>
</evidence>
<feature type="compositionally biased region" description="Low complexity" evidence="1">
    <location>
        <begin position="33"/>
        <end position="48"/>
    </location>
</feature>
<feature type="compositionally biased region" description="Basic and acidic residues" evidence="1">
    <location>
        <begin position="150"/>
        <end position="159"/>
    </location>
</feature>
<name>A0A345XS39_9ACTN</name>
<evidence type="ECO:0000313" key="3">
    <source>
        <dbReference type="Proteomes" id="UP000254425"/>
    </source>
</evidence>
<feature type="compositionally biased region" description="Low complexity" evidence="1">
    <location>
        <begin position="67"/>
        <end position="78"/>
    </location>
</feature>
<proteinExistence type="predicted"/>
<feature type="compositionally biased region" description="Basic and acidic residues" evidence="1">
    <location>
        <begin position="106"/>
        <end position="121"/>
    </location>
</feature>
<gene>
    <name evidence="2" type="ORF">DVA86_19215</name>
</gene>
<sequence>MTEALLLTGLAVSVLSGCVTASGRPEPDGVRGPGHAPGAPPVDGAAARTVRPPLPREGLSRPEPARSRAASPAARTPSGGPEHAPAPGTRTPAAPAAGAAPAPARDAPEGRAPDRAPERPPGRPQGPRPGPAAQPARGGGGGPGPGVCDLGERYGRWDPDSTQARICRGAYGR</sequence>
<keyword evidence="3" id="KW-1185">Reference proteome</keyword>
<dbReference type="EMBL" id="CP031320">
    <property type="protein sequence ID" value="AXK34455.1"/>
    <property type="molecule type" value="Genomic_DNA"/>
</dbReference>
<dbReference type="KEGG" id="sarm:DVA86_19215"/>
<dbReference type="AlphaFoldDB" id="A0A345XS39"/>
<organism evidence="2 3">
    <name type="scientific">Streptomyces armeniacus</name>
    <dbReference type="NCBI Taxonomy" id="83291"/>
    <lineage>
        <taxon>Bacteria</taxon>
        <taxon>Bacillati</taxon>
        <taxon>Actinomycetota</taxon>
        <taxon>Actinomycetes</taxon>
        <taxon>Kitasatosporales</taxon>
        <taxon>Streptomycetaceae</taxon>
        <taxon>Streptomyces</taxon>
    </lineage>
</organism>
<feature type="region of interest" description="Disordered" evidence="1">
    <location>
        <begin position="20"/>
        <end position="173"/>
    </location>
</feature>
<protein>
    <submittedName>
        <fullName evidence="2">Uncharacterized protein</fullName>
    </submittedName>
</protein>
<feature type="compositionally biased region" description="Low complexity" evidence="1">
    <location>
        <begin position="85"/>
        <end position="105"/>
    </location>
</feature>
<evidence type="ECO:0000256" key="1">
    <source>
        <dbReference type="SAM" id="MobiDB-lite"/>
    </source>
</evidence>
<dbReference type="Proteomes" id="UP000254425">
    <property type="component" value="Chromosome"/>
</dbReference>
<feature type="compositionally biased region" description="Pro residues" evidence="1">
    <location>
        <begin position="122"/>
        <end position="132"/>
    </location>
</feature>
<reference evidence="2 3" key="1">
    <citation type="submission" date="2018-07" db="EMBL/GenBank/DDBJ databases">
        <title>Draft genome of the type strain Streptomyces armeniacus ATCC 15676.</title>
        <authorList>
            <person name="Labana P."/>
            <person name="Gosse J.T."/>
            <person name="Boddy C.N."/>
        </authorList>
    </citation>
    <scope>NUCLEOTIDE SEQUENCE [LARGE SCALE GENOMIC DNA]</scope>
    <source>
        <strain evidence="2 3">ATCC 15676</strain>
    </source>
</reference>